<name>A0A6C2UE72_9BACT</name>
<evidence type="ECO:0000259" key="6">
    <source>
        <dbReference type="Pfam" id="PF24517"/>
    </source>
</evidence>
<keyword evidence="3 4" id="KW-0732">Signal</keyword>
<dbReference type="AlphaFoldDB" id="A0A6C2UE72"/>
<dbReference type="Proteomes" id="UP000346198">
    <property type="component" value="Unassembled WGS sequence"/>
</dbReference>
<feature type="signal peptide" evidence="4">
    <location>
        <begin position="1"/>
        <end position="24"/>
    </location>
</feature>
<dbReference type="EMBL" id="CAAHFH010000001">
    <property type="protein sequence ID" value="VGO18163.1"/>
    <property type="molecule type" value="Genomic_DNA"/>
</dbReference>
<organism evidence="7 8">
    <name type="scientific">Pontiella sulfatireligans</name>
    <dbReference type="NCBI Taxonomy" id="2750658"/>
    <lineage>
        <taxon>Bacteria</taxon>
        <taxon>Pseudomonadati</taxon>
        <taxon>Kiritimatiellota</taxon>
        <taxon>Kiritimatiellia</taxon>
        <taxon>Kiritimatiellales</taxon>
        <taxon>Pontiellaceae</taxon>
        <taxon>Pontiella</taxon>
    </lineage>
</organism>
<evidence type="ECO:0000256" key="1">
    <source>
        <dbReference type="ARBA" id="ARBA00004613"/>
    </source>
</evidence>
<dbReference type="RefSeq" id="WP_136059676.1">
    <property type="nucleotide sequence ID" value="NZ_CAAHFH010000001.1"/>
</dbReference>
<keyword evidence="8" id="KW-1185">Reference proteome</keyword>
<dbReference type="GO" id="GO:0005576">
    <property type="term" value="C:extracellular region"/>
    <property type="evidence" value="ECO:0007669"/>
    <property type="project" value="UniProtKB-SubCell"/>
</dbReference>
<evidence type="ECO:0000256" key="2">
    <source>
        <dbReference type="ARBA" id="ARBA00022525"/>
    </source>
</evidence>
<dbReference type="Pfam" id="PF12708">
    <property type="entry name" value="Pect-lyase_RHGA_epim"/>
    <property type="match status" value="1"/>
</dbReference>
<evidence type="ECO:0000313" key="7">
    <source>
        <dbReference type="EMBL" id="VGO18163.1"/>
    </source>
</evidence>
<dbReference type="InterPro" id="IPR012334">
    <property type="entry name" value="Pectin_lyas_fold"/>
</dbReference>
<protein>
    <submittedName>
        <fullName evidence="7">Uncharacterized protein</fullName>
    </submittedName>
</protein>
<proteinExistence type="predicted"/>
<dbReference type="NCBIfam" id="NF033679">
    <property type="entry name" value="DNRLRE_dom"/>
    <property type="match status" value="1"/>
</dbReference>
<feature type="chain" id="PRO_5025630864" evidence="4">
    <location>
        <begin position="25"/>
        <end position="752"/>
    </location>
</feature>
<sequence length="752" mass="81943">MHHRKILFSGILRVFMMMHTVVFALQPDNTLSVVADGGAVGDGISDDTDEINATISRALSQAKDVYFPVGEYKISGDIIAKNGVSLYGDFSGVSLIKAASGVQMIGDDIKANVVKNVDIKDLFLLNVQVFFLGKTASITKENISVARCVSIATNANYYTTRAGYQMNVEAVNNISFEDNILLQAASSQAKGLQTDTCNGVVVRYTIIGMDLNNLSWLDTEWKGYGSWDNIEVKLGEVKLTHGFDDDMGRIEQGHKSLSDTDVLVRGNIYNGSPADDSDSSIQDHAAYVRDWTNFDFVENWVRGWPNGASGGIKFRNANGPGAVAANKLVNTPYISAGNASSTLPEAYSNMLLYRNYFVLDAEYFTELEKHGIYYQENGGVDAEDLNNEYAENIYSCASGEVPIKLFVVDVSGHTIYDSNVYEGTGIPINIDSPNGLVSPESGAPDLSRTDSYQNYTIPHLNIPEYGEDPPAPPGPGTLEFDVVDDSTVKKVDPDAVFGTSAVMNLRGEGDKEMNAYLKFTVSEVPGTISEVKVKLYSLHAHTVEILRVNDVSWNETSMTWNSRASMNNSIMTQPVGANEWVELDVTDVVTSNGTYAFGLKTTSGSYRNFSSKEGANPPKLLVTHTGASADGDLDDDLIPDVWEMEYFGNATNAVSGLDPDEDGFDNLAEYISGTIPTNGNSWFVVENRGCQSGMMVSWHSVSGRVYDVGFSSSITNTFTNIVSGIHYPKDTYIDSEPRAGSSGFYRVDVRIP</sequence>
<dbReference type="InterPro" id="IPR055372">
    <property type="entry name" value="CBM96"/>
</dbReference>
<evidence type="ECO:0000313" key="8">
    <source>
        <dbReference type="Proteomes" id="UP000346198"/>
    </source>
</evidence>
<comment type="subcellular location">
    <subcellularLocation>
        <location evidence="1">Secreted</location>
    </subcellularLocation>
</comment>
<accession>A0A6C2UE72</accession>
<evidence type="ECO:0000259" key="5">
    <source>
        <dbReference type="Pfam" id="PF12708"/>
    </source>
</evidence>
<feature type="domain" description="Carbohydrate-binding module family 96" evidence="6">
    <location>
        <begin position="479"/>
        <end position="623"/>
    </location>
</feature>
<dbReference type="Pfam" id="PF24517">
    <property type="entry name" value="CBM96"/>
    <property type="match status" value="1"/>
</dbReference>
<reference evidence="7 8" key="1">
    <citation type="submission" date="2019-04" db="EMBL/GenBank/DDBJ databases">
        <authorList>
            <person name="Van Vliet M D."/>
        </authorList>
    </citation>
    <scope>NUCLEOTIDE SEQUENCE [LARGE SCALE GENOMIC DNA]</scope>
    <source>
        <strain evidence="7 8">F21</strain>
    </source>
</reference>
<evidence type="ECO:0000256" key="3">
    <source>
        <dbReference type="ARBA" id="ARBA00022729"/>
    </source>
</evidence>
<dbReference type="Gene3D" id="2.160.20.10">
    <property type="entry name" value="Single-stranded right-handed beta-helix, Pectin lyase-like"/>
    <property type="match status" value="1"/>
</dbReference>
<gene>
    <name evidence="7" type="ORF">SCARR_00214</name>
</gene>
<keyword evidence="2" id="KW-0964">Secreted</keyword>
<feature type="domain" description="Rhamnogalacturonase A/B/Epimerase-like pectate lyase" evidence="5">
    <location>
        <begin position="34"/>
        <end position="109"/>
    </location>
</feature>
<dbReference type="SUPFAM" id="SSF51126">
    <property type="entry name" value="Pectin lyase-like"/>
    <property type="match status" value="1"/>
</dbReference>
<evidence type="ECO:0000256" key="4">
    <source>
        <dbReference type="SAM" id="SignalP"/>
    </source>
</evidence>
<dbReference type="InterPro" id="IPR011050">
    <property type="entry name" value="Pectin_lyase_fold/virulence"/>
</dbReference>
<dbReference type="InterPro" id="IPR024535">
    <property type="entry name" value="RHGA/B-epi-like_pectate_lyase"/>
</dbReference>